<dbReference type="InterPro" id="IPR032675">
    <property type="entry name" value="LRR_dom_sf"/>
</dbReference>
<keyword evidence="2" id="KW-1185">Reference proteome</keyword>
<protein>
    <recommendedName>
        <fullName evidence="3">NB-ARC domain-containing protein</fullName>
    </recommendedName>
</protein>
<reference evidence="1 2" key="1">
    <citation type="journal article" date="2019" name="Sci. Rep.">
        <title>A high-quality genome of Eragrostis curvula grass provides insights into Poaceae evolution and supports new strategies to enhance forage quality.</title>
        <authorList>
            <person name="Carballo J."/>
            <person name="Santos B.A.C.M."/>
            <person name="Zappacosta D."/>
            <person name="Garbus I."/>
            <person name="Selva J.P."/>
            <person name="Gallo C.A."/>
            <person name="Diaz A."/>
            <person name="Albertini E."/>
            <person name="Caccamo M."/>
            <person name="Echenique V."/>
        </authorList>
    </citation>
    <scope>NUCLEOTIDE SEQUENCE [LARGE SCALE GENOMIC DNA]</scope>
    <source>
        <strain evidence="2">cv. Victoria</strain>
        <tissue evidence="1">Leaf</tissue>
    </source>
</reference>
<evidence type="ECO:0000313" key="1">
    <source>
        <dbReference type="EMBL" id="TVU34697.1"/>
    </source>
</evidence>
<dbReference type="Gramene" id="TVU34697">
    <property type="protein sequence ID" value="TVU34697"/>
    <property type="gene ID" value="EJB05_16544"/>
</dbReference>
<dbReference type="AlphaFoldDB" id="A0A5J9VGT9"/>
<comment type="caution">
    <text evidence="1">The sequence shown here is derived from an EMBL/GenBank/DDBJ whole genome shotgun (WGS) entry which is preliminary data.</text>
</comment>
<evidence type="ECO:0000313" key="2">
    <source>
        <dbReference type="Proteomes" id="UP000324897"/>
    </source>
</evidence>
<evidence type="ECO:0008006" key="3">
    <source>
        <dbReference type="Google" id="ProtNLM"/>
    </source>
</evidence>
<dbReference type="Gene3D" id="3.80.10.10">
    <property type="entry name" value="Ribonuclease Inhibitor"/>
    <property type="match status" value="1"/>
</dbReference>
<sequence>MTWGVENSDNVLPEHGFGNLSCVTSPFSLGIMGASSYEVWRRAAQCISSIEHLYLDTITGLRTLPEAIQCFSSLRTLSIDDCGDLETLPEWLGDLTSLREIHISRCQRLCSLPESIQRLTELKKLWITDCPALSEKCQGEDSHKIAHISEIKFEELKPDTSTSC</sequence>
<dbReference type="Pfam" id="PF00560">
    <property type="entry name" value="LRR_1"/>
    <property type="match status" value="2"/>
</dbReference>
<dbReference type="PANTHER" id="PTHR36766:SF40">
    <property type="entry name" value="DISEASE RESISTANCE PROTEIN RGA3"/>
    <property type="match status" value="1"/>
</dbReference>
<dbReference type="PANTHER" id="PTHR36766">
    <property type="entry name" value="PLANT BROAD-SPECTRUM MILDEW RESISTANCE PROTEIN RPW8"/>
    <property type="match status" value="1"/>
</dbReference>
<dbReference type="SUPFAM" id="SSF52047">
    <property type="entry name" value="RNI-like"/>
    <property type="match status" value="1"/>
</dbReference>
<dbReference type="InterPro" id="IPR001611">
    <property type="entry name" value="Leu-rich_rpt"/>
</dbReference>
<proteinExistence type="predicted"/>
<accession>A0A5J9VGT9</accession>
<feature type="non-terminal residue" evidence="1">
    <location>
        <position position="1"/>
    </location>
</feature>
<gene>
    <name evidence="1" type="ORF">EJB05_16544</name>
</gene>
<dbReference type="OrthoDB" id="674488at2759"/>
<name>A0A5J9VGT9_9POAL</name>
<dbReference type="Proteomes" id="UP000324897">
    <property type="component" value="Unassembled WGS sequence"/>
</dbReference>
<dbReference type="EMBL" id="RWGY01000009">
    <property type="protein sequence ID" value="TVU34697.1"/>
    <property type="molecule type" value="Genomic_DNA"/>
</dbReference>
<organism evidence="1 2">
    <name type="scientific">Eragrostis curvula</name>
    <name type="common">weeping love grass</name>
    <dbReference type="NCBI Taxonomy" id="38414"/>
    <lineage>
        <taxon>Eukaryota</taxon>
        <taxon>Viridiplantae</taxon>
        <taxon>Streptophyta</taxon>
        <taxon>Embryophyta</taxon>
        <taxon>Tracheophyta</taxon>
        <taxon>Spermatophyta</taxon>
        <taxon>Magnoliopsida</taxon>
        <taxon>Liliopsida</taxon>
        <taxon>Poales</taxon>
        <taxon>Poaceae</taxon>
        <taxon>PACMAD clade</taxon>
        <taxon>Chloridoideae</taxon>
        <taxon>Eragrostideae</taxon>
        <taxon>Eragrostidinae</taxon>
        <taxon>Eragrostis</taxon>
    </lineage>
</organism>